<evidence type="ECO:0000256" key="1">
    <source>
        <dbReference type="SAM" id="MobiDB-lite"/>
    </source>
</evidence>
<reference evidence="3" key="1">
    <citation type="journal article" date="2013" name="Science">
        <title>The Amborella genome and the evolution of flowering plants.</title>
        <authorList>
            <consortium name="Amborella Genome Project"/>
        </authorList>
    </citation>
    <scope>NUCLEOTIDE SEQUENCE [LARGE SCALE GENOMIC DNA]</scope>
</reference>
<evidence type="ECO:0000313" key="2">
    <source>
        <dbReference type="EMBL" id="ERN17311.1"/>
    </source>
</evidence>
<dbReference type="EMBL" id="KI392350">
    <property type="protein sequence ID" value="ERN17311.1"/>
    <property type="molecule type" value="Genomic_DNA"/>
</dbReference>
<feature type="non-terminal residue" evidence="2">
    <location>
        <position position="1"/>
    </location>
</feature>
<sequence>SHPQITPRKYPNTRNVNHPHTQYFQPNHRSVHQVRPPPPPPPYLKPNPPILAEVTEGHPPCLKQPYSPPYASPSTLPTHPNQNPTAPLPGNEHPPTIYPKTFAQTVASTLENTFQQPWQSQNSEKNSTDYHISVHNLEPYIWFSPNRDSAEWLSCLENSLIGTFQPQRNDIKRINLWLQLVFNNPHVVCRLLSN</sequence>
<accession>U5CVF6</accession>
<dbReference type="Gramene" id="ERN17311">
    <property type="protein sequence ID" value="ERN17311"/>
    <property type="gene ID" value="AMTR_s00037p00074630"/>
</dbReference>
<feature type="region of interest" description="Disordered" evidence="1">
    <location>
        <begin position="1"/>
        <end position="97"/>
    </location>
</feature>
<dbReference type="AlphaFoldDB" id="U5CVF6"/>
<gene>
    <name evidence="2" type="ORF">AMTR_s00037p00074630</name>
</gene>
<name>U5CVF6_AMBTC</name>
<feature type="non-terminal residue" evidence="2">
    <location>
        <position position="194"/>
    </location>
</feature>
<organism evidence="2 3">
    <name type="scientific">Amborella trichopoda</name>
    <dbReference type="NCBI Taxonomy" id="13333"/>
    <lineage>
        <taxon>Eukaryota</taxon>
        <taxon>Viridiplantae</taxon>
        <taxon>Streptophyta</taxon>
        <taxon>Embryophyta</taxon>
        <taxon>Tracheophyta</taxon>
        <taxon>Spermatophyta</taxon>
        <taxon>Magnoliopsida</taxon>
        <taxon>Amborellales</taxon>
        <taxon>Amborellaceae</taxon>
        <taxon>Amborella</taxon>
    </lineage>
</organism>
<feature type="compositionally biased region" description="Polar residues" evidence="1">
    <location>
        <begin position="12"/>
        <end position="28"/>
    </location>
</feature>
<protein>
    <submittedName>
        <fullName evidence="2">Uncharacterized protein</fullName>
    </submittedName>
</protein>
<keyword evidence="3" id="KW-1185">Reference proteome</keyword>
<dbReference type="HOGENOM" id="CLU_1405791_0_0_1"/>
<dbReference type="Proteomes" id="UP000017836">
    <property type="component" value="Unassembled WGS sequence"/>
</dbReference>
<feature type="compositionally biased region" description="Polar residues" evidence="1">
    <location>
        <begin position="72"/>
        <end position="85"/>
    </location>
</feature>
<evidence type="ECO:0000313" key="3">
    <source>
        <dbReference type="Proteomes" id="UP000017836"/>
    </source>
</evidence>
<proteinExistence type="predicted"/>
<feature type="compositionally biased region" description="Pro residues" evidence="1">
    <location>
        <begin position="35"/>
        <end position="49"/>
    </location>
</feature>